<feature type="compositionally biased region" description="Acidic residues" evidence="1">
    <location>
        <begin position="79"/>
        <end position="90"/>
    </location>
</feature>
<dbReference type="EMBL" id="NNRM01000041">
    <property type="protein sequence ID" value="OYR23072.1"/>
    <property type="molecule type" value="Genomic_DNA"/>
</dbReference>
<comment type="caution">
    <text evidence="2">The sequence shown here is derived from an EMBL/GenBank/DDBJ whole genome shotgun (WGS) entry which is preliminary data.</text>
</comment>
<feature type="region of interest" description="Disordered" evidence="1">
    <location>
        <begin position="70"/>
        <end position="90"/>
    </location>
</feature>
<reference evidence="2 3" key="1">
    <citation type="submission" date="2017-07" db="EMBL/GenBank/DDBJ databases">
        <title>Phylogenetic study on the rhizospheric bacterium Ochrobactrum sp. A44.</title>
        <authorList>
            <person name="Krzyzanowska D.M."/>
            <person name="Ossowicki A."/>
            <person name="Rajewska M."/>
            <person name="Maciag T."/>
            <person name="Kaczynski Z."/>
            <person name="Czerwicka M."/>
            <person name="Jafra S."/>
        </authorList>
    </citation>
    <scope>NUCLEOTIDE SEQUENCE [LARGE SCALE GENOMIC DNA]</scope>
    <source>
        <strain evidence="2 3">CCUG 30717</strain>
    </source>
</reference>
<dbReference type="STRING" id="419475.A8A54_09755"/>
<dbReference type="Proteomes" id="UP000216188">
    <property type="component" value="Unassembled WGS sequence"/>
</dbReference>
<evidence type="ECO:0000313" key="3">
    <source>
        <dbReference type="Proteomes" id="UP000216188"/>
    </source>
</evidence>
<name>A0A256G7I7_9HYPH</name>
<evidence type="ECO:0000256" key="1">
    <source>
        <dbReference type="SAM" id="MobiDB-lite"/>
    </source>
</evidence>
<protein>
    <submittedName>
        <fullName evidence="2">Uncharacterized protein</fullName>
    </submittedName>
</protein>
<accession>A0A256G7I7</accession>
<dbReference type="AlphaFoldDB" id="A0A256G7I7"/>
<organism evidence="2 3">
    <name type="scientific">Brucella pseudogrignonensis</name>
    <dbReference type="NCBI Taxonomy" id="419475"/>
    <lineage>
        <taxon>Bacteria</taxon>
        <taxon>Pseudomonadati</taxon>
        <taxon>Pseudomonadota</taxon>
        <taxon>Alphaproteobacteria</taxon>
        <taxon>Hyphomicrobiales</taxon>
        <taxon>Brucellaceae</taxon>
        <taxon>Brucella/Ochrobactrum group</taxon>
        <taxon>Brucella</taxon>
    </lineage>
</organism>
<evidence type="ECO:0000313" key="2">
    <source>
        <dbReference type="EMBL" id="OYR23072.1"/>
    </source>
</evidence>
<sequence length="90" mass="10287">MDNHMRKELPIATAPKDGRKVTVVWIDDDDQRNESVGQYRSLDKLKAGGGDWDETDTGWWIFTDSKTQQKVEPTGWISETDDGDDDNEDN</sequence>
<proteinExistence type="predicted"/>
<keyword evidence="3" id="KW-1185">Reference proteome</keyword>
<gene>
    <name evidence="2" type="ORF">CEV34_3816</name>
</gene>